<feature type="region of interest" description="Disordered" evidence="1">
    <location>
        <begin position="1"/>
        <end position="44"/>
    </location>
</feature>
<protein>
    <recommendedName>
        <fullName evidence="2">Endonuclease/exonuclease/phosphatase domain-containing protein</fullName>
    </recommendedName>
</protein>
<evidence type="ECO:0000313" key="4">
    <source>
        <dbReference type="Proteomes" id="UP001159364"/>
    </source>
</evidence>
<dbReference type="InterPro" id="IPR005135">
    <property type="entry name" value="Endo/exonuclease/phosphatase"/>
</dbReference>
<dbReference type="AlphaFoldDB" id="A0AAV8UB20"/>
<feature type="domain" description="Endonuclease/exonuclease/phosphatase" evidence="2">
    <location>
        <begin position="38"/>
        <end position="221"/>
    </location>
</feature>
<evidence type="ECO:0000259" key="2">
    <source>
        <dbReference type="Pfam" id="PF03372"/>
    </source>
</evidence>
<gene>
    <name evidence="3" type="ORF">K2173_020293</name>
</gene>
<dbReference type="SUPFAM" id="SSF56219">
    <property type="entry name" value="DNase I-like"/>
    <property type="match status" value="1"/>
</dbReference>
<dbReference type="Proteomes" id="UP001159364">
    <property type="component" value="Linkage Group LG01"/>
</dbReference>
<sequence>MGQMPSSMDMDQIGGTQLLSDGPSEDDPIDNHDEGKKRARGAGNPSAVRALQELVRSYRPVILFLMETKVHGRRMEVLRSQLSFAHCFSVDSIGIGGGLSIFWSTDIQLHVSGYSSNFIDCEIRSDGTQWRLTGFYGFPDRTRRQASWNLLRALAAMSQLPWLCCGDFNDIEAFLDGVNRRFRFDNSWLSEPDLGETVVRAWASGATFSFSARTSLVVDHIRLWGKQRNRLRWAQKETIKRRLGEDQHTMAPVEIRRLKGQWNAILEAEDVRLKQQAKAFWFRHGDKNTKYFHNSIRARRKRNRITQLTDDAGTVTSDEPTICGMIHTYFSTLFQATESSPDEALADLGSKGSSTWLCLAADLVP</sequence>
<dbReference type="InterPro" id="IPR036691">
    <property type="entry name" value="Endo/exonu/phosph_ase_sf"/>
</dbReference>
<evidence type="ECO:0000313" key="3">
    <source>
        <dbReference type="EMBL" id="KAJ8775289.1"/>
    </source>
</evidence>
<proteinExistence type="predicted"/>
<name>A0AAV8UB20_9ROSI</name>
<evidence type="ECO:0000256" key="1">
    <source>
        <dbReference type="SAM" id="MobiDB-lite"/>
    </source>
</evidence>
<dbReference type="Pfam" id="PF03372">
    <property type="entry name" value="Exo_endo_phos"/>
    <property type="match status" value="1"/>
</dbReference>
<organism evidence="3 4">
    <name type="scientific">Erythroxylum novogranatense</name>
    <dbReference type="NCBI Taxonomy" id="1862640"/>
    <lineage>
        <taxon>Eukaryota</taxon>
        <taxon>Viridiplantae</taxon>
        <taxon>Streptophyta</taxon>
        <taxon>Embryophyta</taxon>
        <taxon>Tracheophyta</taxon>
        <taxon>Spermatophyta</taxon>
        <taxon>Magnoliopsida</taxon>
        <taxon>eudicotyledons</taxon>
        <taxon>Gunneridae</taxon>
        <taxon>Pentapetalae</taxon>
        <taxon>rosids</taxon>
        <taxon>fabids</taxon>
        <taxon>Malpighiales</taxon>
        <taxon>Erythroxylaceae</taxon>
        <taxon>Erythroxylum</taxon>
    </lineage>
</organism>
<comment type="caution">
    <text evidence="3">The sequence shown here is derived from an EMBL/GenBank/DDBJ whole genome shotgun (WGS) entry which is preliminary data.</text>
</comment>
<dbReference type="Gene3D" id="3.60.10.10">
    <property type="entry name" value="Endonuclease/exonuclease/phosphatase"/>
    <property type="match status" value="1"/>
</dbReference>
<keyword evidence="4" id="KW-1185">Reference proteome</keyword>
<dbReference type="GO" id="GO:0003824">
    <property type="term" value="F:catalytic activity"/>
    <property type="evidence" value="ECO:0007669"/>
    <property type="project" value="InterPro"/>
</dbReference>
<dbReference type="PANTHER" id="PTHR35218">
    <property type="entry name" value="RNASE H DOMAIN-CONTAINING PROTEIN"/>
    <property type="match status" value="1"/>
</dbReference>
<reference evidence="3 4" key="1">
    <citation type="submission" date="2021-09" db="EMBL/GenBank/DDBJ databases">
        <title>Genomic insights and catalytic innovation underlie evolution of tropane alkaloids biosynthesis.</title>
        <authorList>
            <person name="Wang Y.-J."/>
            <person name="Tian T."/>
            <person name="Huang J.-P."/>
            <person name="Huang S.-X."/>
        </authorList>
    </citation>
    <scope>NUCLEOTIDE SEQUENCE [LARGE SCALE GENOMIC DNA]</scope>
    <source>
        <strain evidence="3">KIB-2018</strain>
        <tissue evidence="3">Leaf</tissue>
    </source>
</reference>
<dbReference type="EMBL" id="JAIWQS010000001">
    <property type="protein sequence ID" value="KAJ8775289.1"/>
    <property type="molecule type" value="Genomic_DNA"/>
</dbReference>
<dbReference type="PANTHER" id="PTHR35218:SF9">
    <property type="entry name" value="ENDONUCLEASE_EXONUCLEASE_PHOSPHATASE DOMAIN-CONTAINING PROTEIN"/>
    <property type="match status" value="1"/>
</dbReference>
<accession>A0AAV8UB20</accession>